<dbReference type="InterPro" id="IPR031888">
    <property type="entry name" value="DUF5068"/>
</dbReference>
<dbReference type="RefSeq" id="WP_246145002.1">
    <property type="nucleotide sequence ID" value="NZ_BJYM01000001.1"/>
</dbReference>
<evidence type="ECO:0008006" key="3">
    <source>
        <dbReference type="Google" id="ProtNLM"/>
    </source>
</evidence>
<sequence length="250" mass="27908">MEILDVKKNAYVLLAAIFAIVLTACGTETDEEEKPQTGSSNAEFDVLITAMEEETEGTATLLFENNESQSHEREGLSLTLDAYPLVELEDFYTNFSIPFGDQTDGGVILVQYTVKNDSDQDLHYMPTLNIDYVGATKHHNNYRDLIPLEEQLPTILAPDNEYLVEAEDKVTGYYAYPFGQDELEEILAEGNVIVDAPAPTTEYNEYSSTIGSGTEFTLPLDADNVEKVLKLKVKAFIKTESVLKIWAIKK</sequence>
<accession>A0A511ZDX3</accession>
<dbReference type="AlphaFoldDB" id="A0A511ZDX3"/>
<dbReference type="Proteomes" id="UP000321558">
    <property type="component" value="Unassembled WGS sequence"/>
</dbReference>
<reference evidence="1 2" key="1">
    <citation type="submission" date="2019-07" db="EMBL/GenBank/DDBJ databases">
        <title>Whole genome shotgun sequence of Oceanobacillus sojae NBRC 105379.</title>
        <authorList>
            <person name="Hosoyama A."/>
            <person name="Uohara A."/>
            <person name="Ohji S."/>
            <person name="Ichikawa N."/>
        </authorList>
    </citation>
    <scope>NUCLEOTIDE SEQUENCE [LARGE SCALE GENOMIC DNA]</scope>
    <source>
        <strain evidence="1 2">NBRC 105379</strain>
    </source>
</reference>
<dbReference type="Gene3D" id="2.60.40.4170">
    <property type="match status" value="1"/>
</dbReference>
<proteinExistence type="predicted"/>
<keyword evidence="2" id="KW-1185">Reference proteome</keyword>
<gene>
    <name evidence="1" type="ORF">OSO01_03690</name>
</gene>
<name>A0A511ZDX3_9BACI</name>
<dbReference type="PROSITE" id="PS51257">
    <property type="entry name" value="PROKAR_LIPOPROTEIN"/>
    <property type="match status" value="1"/>
</dbReference>
<evidence type="ECO:0000313" key="2">
    <source>
        <dbReference type="Proteomes" id="UP000321558"/>
    </source>
</evidence>
<organism evidence="1 2">
    <name type="scientific">Oceanobacillus sojae</name>
    <dbReference type="NCBI Taxonomy" id="582851"/>
    <lineage>
        <taxon>Bacteria</taxon>
        <taxon>Bacillati</taxon>
        <taxon>Bacillota</taxon>
        <taxon>Bacilli</taxon>
        <taxon>Bacillales</taxon>
        <taxon>Bacillaceae</taxon>
        <taxon>Oceanobacillus</taxon>
    </lineage>
</organism>
<protein>
    <recommendedName>
        <fullName evidence="3">Lipoprotein</fullName>
    </recommendedName>
</protein>
<comment type="caution">
    <text evidence="1">The sequence shown here is derived from an EMBL/GenBank/DDBJ whole genome shotgun (WGS) entry which is preliminary data.</text>
</comment>
<evidence type="ECO:0000313" key="1">
    <source>
        <dbReference type="EMBL" id="GEN85630.1"/>
    </source>
</evidence>
<dbReference type="Pfam" id="PF16781">
    <property type="entry name" value="DUF5068"/>
    <property type="match status" value="1"/>
</dbReference>
<dbReference type="EMBL" id="BJYM01000001">
    <property type="protein sequence ID" value="GEN85630.1"/>
    <property type="molecule type" value="Genomic_DNA"/>
</dbReference>